<comment type="caution">
    <text evidence="1">The sequence shown here is derived from an EMBL/GenBank/DDBJ whole genome shotgun (WGS) entry which is preliminary data.</text>
</comment>
<dbReference type="Proteomes" id="UP001195483">
    <property type="component" value="Unassembled WGS sequence"/>
</dbReference>
<keyword evidence="2" id="KW-1185">Reference proteome</keyword>
<evidence type="ECO:0000313" key="2">
    <source>
        <dbReference type="Proteomes" id="UP001195483"/>
    </source>
</evidence>
<proteinExistence type="predicted"/>
<dbReference type="EMBL" id="JAEAOA010001643">
    <property type="protein sequence ID" value="KAK3605602.1"/>
    <property type="molecule type" value="Genomic_DNA"/>
</dbReference>
<accession>A0AAE0T890</accession>
<protein>
    <submittedName>
        <fullName evidence="1">Uncharacterized protein</fullName>
    </submittedName>
</protein>
<reference evidence="1" key="2">
    <citation type="journal article" date="2021" name="Genome Biol. Evol.">
        <title>Developing a high-quality reference genome for a parasitic bivalve with doubly uniparental inheritance (Bivalvia: Unionida).</title>
        <authorList>
            <person name="Smith C.H."/>
        </authorList>
    </citation>
    <scope>NUCLEOTIDE SEQUENCE</scope>
    <source>
        <strain evidence="1">CHS0354</strain>
        <tissue evidence="1">Mantle</tissue>
    </source>
</reference>
<dbReference type="AlphaFoldDB" id="A0AAE0T890"/>
<feature type="non-terminal residue" evidence="1">
    <location>
        <position position="1"/>
    </location>
</feature>
<organism evidence="1 2">
    <name type="scientific">Potamilus streckersoni</name>
    <dbReference type="NCBI Taxonomy" id="2493646"/>
    <lineage>
        <taxon>Eukaryota</taxon>
        <taxon>Metazoa</taxon>
        <taxon>Spiralia</taxon>
        <taxon>Lophotrochozoa</taxon>
        <taxon>Mollusca</taxon>
        <taxon>Bivalvia</taxon>
        <taxon>Autobranchia</taxon>
        <taxon>Heteroconchia</taxon>
        <taxon>Palaeoheterodonta</taxon>
        <taxon>Unionida</taxon>
        <taxon>Unionoidea</taxon>
        <taxon>Unionidae</taxon>
        <taxon>Ambleminae</taxon>
        <taxon>Lampsilini</taxon>
        <taxon>Potamilus</taxon>
    </lineage>
</organism>
<sequence length="51" mass="5538">NTVLHDGESEISNRGFLCWSLSVVSSSVVDLKEQLLTKSRIFSSHAGACDN</sequence>
<name>A0AAE0T890_9BIVA</name>
<evidence type="ECO:0000313" key="1">
    <source>
        <dbReference type="EMBL" id="KAK3605602.1"/>
    </source>
</evidence>
<reference evidence="1" key="1">
    <citation type="journal article" date="2021" name="Genome Biol. Evol.">
        <title>A High-Quality Reference Genome for a Parasitic Bivalve with Doubly Uniparental Inheritance (Bivalvia: Unionida).</title>
        <authorList>
            <person name="Smith C.H."/>
        </authorList>
    </citation>
    <scope>NUCLEOTIDE SEQUENCE</scope>
    <source>
        <strain evidence="1">CHS0354</strain>
    </source>
</reference>
<reference evidence="1" key="3">
    <citation type="submission" date="2023-05" db="EMBL/GenBank/DDBJ databases">
        <authorList>
            <person name="Smith C.H."/>
        </authorList>
    </citation>
    <scope>NUCLEOTIDE SEQUENCE</scope>
    <source>
        <strain evidence="1">CHS0354</strain>
        <tissue evidence="1">Mantle</tissue>
    </source>
</reference>
<gene>
    <name evidence="1" type="ORF">CHS0354_027264</name>
</gene>